<dbReference type="EMBL" id="PGOL01000343">
    <property type="protein sequence ID" value="PKI72028.1"/>
    <property type="molecule type" value="Genomic_DNA"/>
</dbReference>
<dbReference type="Proteomes" id="UP000233551">
    <property type="component" value="Unassembled WGS sequence"/>
</dbReference>
<name>A0A2I0KU77_PUNGR</name>
<dbReference type="AlphaFoldDB" id="A0A2I0KU77"/>
<organism evidence="1 2">
    <name type="scientific">Punica granatum</name>
    <name type="common">Pomegranate</name>
    <dbReference type="NCBI Taxonomy" id="22663"/>
    <lineage>
        <taxon>Eukaryota</taxon>
        <taxon>Viridiplantae</taxon>
        <taxon>Streptophyta</taxon>
        <taxon>Embryophyta</taxon>
        <taxon>Tracheophyta</taxon>
        <taxon>Spermatophyta</taxon>
        <taxon>Magnoliopsida</taxon>
        <taxon>eudicotyledons</taxon>
        <taxon>Gunneridae</taxon>
        <taxon>Pentapetalae</taxon>
        <taxon>rosids</taxon>
        <taxon>malvids</taxon>
        <taxon>Myrtales</taxon>
        <taxon>Lythraceae</taxon>
        <taxon>Punica</taxon>
    </lineage>
</organism>
<keyword evidence="2" id="KW-1185">Reference proteome</keyword>
<reference evidence="1 2" key="1">
    <citation type="submission" date="2017-11" db="EMBL/GenBank/DDBJ databases">
        <title>De-novo sequencing of pomegranate (Punica granatum L.) genome.</title>
        <authorList>
            <person name="Akparov Z."/>
            <person name="Amiraslanov A."/>
            <person name="Hajiyeva S."/>
            <person name="Abbasov M."/>
            <person name="Kaur K."/>
            <person name="Hamwieh A."/>
            <person name="Solovyev V."/>
            <person name="Salamov A."/>
            <person name="Braich B."/>
            <person name="Kosarev P."/>
            <person name="Mahmoud A."/>
            <person name="Hajiyev E."/>
            <person name="Babayeva S."/>
            <person name="Izzatullayeva V."/>
            <person name="Mammadov A."/>
            <person name="Mammadov A."/>
            <person name="Sharifova S."/>
            <person name="Ojaghi J."/>
            <person name="Eynullazada K."/>
            <person name="Bayramov B."/>
            <person name="Abdulazimova A."/>
            <person name="Shahmuradov I."/>
        </authorList>
    </citation>
    <scope>NUCLEOTIDE SEQUENCE [LARGE SCALE GENOMIC DNA]</scope>
    <source>
        <strain evidence="2">cv. AG2017</strain>
        <tissue evidence="1">Leaf</tissue>
    </source>
</reference>
<sequence>MADGTTASPIITSISSMIPLSLLPFNSTNLSSSRILHYPNTTMVESRASDLEESNKSKDGAESFTWLRFEPGSWSRVDDSTLHHVGNRLGSCIDGTSSSVADPLGGGGGGGGPAMVEGEVREEMMNKTEVRWWRGIGPRCQGAQNK</sequence>
<evidence type="ECO:0000313" key="2">
    <source>
        <dbReference type="Proteomes" id="UP000233551"/>
    </source>
</evidence>
<evidence type="ECO:0000313" key="1">
    <source>
        <dbReference type="EMBL" id="PKI72028.1"/>
    </source>
</evidence>
<protein>
    <submittedName>
        <fullName evidence="1">Uncharacterized protein</fullName>
    </submittedName>
</protein>
<accession>A0A2I0KU77</accession>
<comment type="caution">
    <text evidence="1">The sequence shown here is derived from an EMBL/GenBank/DDBJ whole genome shotgun (WGS) entry which is preliminary data.</text>
</comment>
<gene>
    <name evidence="1" type="ORF">CRG98_007574</name>
</gene>
<proteinExistence type="predicted"/>